<dbReference type="AlphaFoldDB" id="A0A3D9C0I8"/>
<dbReference type="Pfam" id="PF01381">
    <property type="entry name" value="HTH_3"/>
    <property type="match status" value="1"/>
</dbReference>
<dbReference type="Gene3D" id="1.10.260.40">
    <property type="entry name" value="lambda repressor-like DNA-binding domains"/>
    <property type="match status" value="1"/>
</dbReference>
<evidence type="ECO:0000313" key="2">
    <source>
        <dbReference type="EMBL" id="REC59056.1"/>
    </source>
</evidence>
<protein>
    <submittedName>
        <fullName evidence="2">XRE family transcriptional regulator</fullName>
    </submittedName>
</protein>
<organism evidence="2 3">
    <name type="scientific">Chryseobacterium pennae</name>
    <dbReference type="NCBI Taxonomy" id="2258962"/>
    <lineage>
        <taxon>Bacteria</taxon>
        <taxon>Pseudomonadati</taxon>
        <taxon>Bacteroidota</taxon>
        <taxon>Flavobacteriia</taxon>
        <taxon>Flavobacteriales</taxon>
        <taxon>Weeksellaceae</taxon>
        <taxon>Chryseobacterium group</taxon>
        <taxon>Chryseobacterium</taxon>
    </lineage>
</organism>
<dbReference type="PROSITE" id="PS50943">
    <property type="entry name" value="HTH_CROC1"/>
    <property type="match status" value="1"/>
</dbReference>
<proteinExistence type="predicted"/>
<gene>
    <name evidence="2" type="ORF">DRF65_28045</name>
</gene>
<dbReference type="SUPFAM" id="SSF47413">
    <property type="entry name" value="lambda repressor-like DNA-binding domains"/>
    <property type="match status" value="1"/>
</dbReference>
<dbReference type="SMART" id="SM00530">
    <property type="entry name" value="HTH_XRE"/>
    <property type="match status" value="1"/>
</dbReference>
<evidence type="ECO:0000313" key="3">
    <source>
        <dbReference type="Proteomes" id="UP000256686"/>
    </source>
</evidence>
<evidence type="ECO:0000259" key="1">
    <source>
        <dbReference type="PROSITE" id="PS50943"/>
    </source>
</evidence>
<comment type="caution">
    <text evidence="2">The sequence shown here is derived from an EMBL/GenBank/DDBJ whole genome shotgun (WGS) entry which is preliminary data.</text>
</comment>
<dbReference type="Proteomes" id="UP000256686">
    <property type="component" value="Unassembled WGS sequence"/>
</dbReference>
<dbReference type="RefSeq" id="WP_115973998.1">
    <property type="nucleotide sequence ID" value="NZ_QNVT01000058.1"/>
</dbReference>
<feature type="domain" description="HTH cro/C1-type" evidence="1">
    <location>
        <begin position="14"/>
        <end position="70"/>
    </location>
</feature>
<dbReference type="InterPro" id="IPR010982">
    <property type="entry name" value="Lambda_DNA-bd_dom_sf"/>
</dbReference>
<keyword evidence="3" id="KW-1185">Reference proteome</keyword>
<reference evidence="3" key="1">
    <citation type="submission" date="2018-06" db="EMBL/GenBank/DDBJ databases">
        <authorList>
            <person name="Lum Nde A."/>
            <person name="Hugo C."/>
        </authorList>
    </citation>
    <scope>NUCLEOTIDE SEQUENCE [LARGE SCALE GENOMIC DNA]</scope>
    <source>
        <strain evidence="3">1_F178</strain>
    </source>
</reference>
<dbReference type="GO" id="GO:0003677">
    <property type="term" value="F:DNA binding"/>
    <property type="evidence" value="ECO:0007669"/>
    <property type="project" value="InterPro"/>
</dbReference>
<dbReference type="EMBL" id="QNVT01000058">
    <property type="protein sequence ID" value="REC59056.1"/>
    <property type="molecule type" value="Genomic_DNA"/>
</dbReference>
<dbReference type="InterPro" id="IPR001387">
    <property type="entry name" value="Cro/C1-type_HTH"/>
</dbReference>
<sequence length="80" mass="9309">MEKSEIQIIVGKKIKELRIQKGITQVELVGRMRGEIDPTNISRMESGKTNITIYQLYRLSEGLEIPMKDFLDFELPEKQI</sequence>
<name>A0A3D9C0I8_9FLAO</name>
<dbReference type="CDD" id="cd00093">
    <property type="entry name" value="HTH_XRE"/>
    <property type="match status" value="1"/>
</dbReference>
<accession>A0A3D9C0I8</accession>